<keyword evidence="2" id="KW-1185">Reference proteome</keyword>
<name>A0ACB5RBS7_9CLOT</name>
<reference evidence="1" key="1">
    <citation type="journal article" date="2025" name="Int. J. Syst. Evol. Microbiol.">
        <title>Inconstantimicrobium mannanitabidum sp. nov., a novel member of the family Clostridiaceae isolated from anoxic soil under the treatment of reductive soil disinfestation.</title>
        <authorList>
            <person name="Ueki A."/>
            <person name="Tonouchi A."/>
            <person name="Honma S."/>
            <person name="Kaku N."/>
            <person name="Ueki K."/>
        </authorList>
    </citation>
    <scope>NUCLEOTIDE SEQUENCE</scope>
    <source>
        <strain evidence="1">TW13</strain>
    </source>
</reference>
<gene>
    <name evidence="1" type="ORF">rsdtw13_17790</name>
</gene>
<evidence type="ECO:0000313" key="2">
    <source>
        <dbReference type="Proteomes" id="UP001058074"/>
    </source>
</evidence>
<dbReference type="Proteomes" id="UP001058074">
    <property type="component" value="Unassembled WGS sequence"/>
</dbReference>
<proteinExistence type="predicted"/>
<protein>
    <submittedName>
        <fullName evidence="1">Uncharacterized protein</fullName>
    </submittedName>
</protein>
<comment type="caution">
    <text evidence="1">The sequence shown here is derived from an EMBL/GenBank/DDBJ whole genome shotgun (WGS) entry which is preliminary data.</text>
</comment>
<accession>A0ACB5RBS7</accession>
<sequence>MAFSFNQIMFNIQRGYYRYIGSGTGRSVFDLGNGYVIKVARNTAGIAQNLSECEISLNDHSNLFAKVIQVSNDFKLIIMQKADKLYSISYVWNYYNVKNKLELLNLAGIKNAIKKYNLLFGDLDRTSSWGLINGRPVIIDYGFTREVKNGFYQSI</sequence>
<evidence type="ECO:0000313" key="1">
    <source>
        <dbReference type="EMBL" id="GKX66521.1"/>
    </source>
</evidence>
<dbReference type="EMBL" id="BROD01000001">
    <property type="protein sequence ID" value="GKX66521.1"/>
    <property type="molecule type" value="Genomic_DNA"/>
</dbReference>
<organism evidence="1 2">
    <name type="scientific">Inconstantimicrobium mannanitabidum</name>
    <dbReference type="NCBI Taxonomy" id="1604901"/>
    <lineage>
        <taxon>Bacteria</taxon>
        <taxon>Bacillati</taxon>
        <taxon>Bacillota</taxon>
        <taxon>Clostridia</taxon>
        <taxon>Eubacteriales</taxon>
        <taxon>Clostridiaceae</taxon>
        <taxon>Inconstantimicrobium</taxon>
    </lineage>
</organism>